<evidence type="ECO:0000313" key="3">
    <source>
        <dbReference type="Proteomes" id="UP000779049"/>
    </source>
</evidence>
<gene>
    <name evidence="2" type="ORF">FLB61_09625</name>
</gene>
<feature type="transmembrane region" description="Helical" evidence="1">
    <location>
        <begin position="43"/>
        <end position="63"/>
    </location>
</feature>
<keyword evidence="1" id="KW-1133">Transmembrane helix</keyword>
<accession>A0ABS7L8B0</accession>
<keyword evidence="1" id="KW-0472">Membrane</keyword>
<evidence type="ECO:0000313" key="2">
    <source>
        <dbReference type="EMBL" id="MBY0759339.1"/>
    </source>
</evidence>
<proteinExistence type="predicted"/>
<feature type="transmembrane region" description="Helical" evidence="1">
    <location>
        <begin position="75"/>
        <end position="95"/>
    </location>
</feature>
<keyword evidence="1" id="KW-0812">Transmembrane</keyword>
<evidence type="ECO:0008006" key="4">
    <source>
        <dbReference type="Google" id="ProtNLM"/>
    </source>
</evidence>
<organism evidence="2 3">
    <name type="scientific">Sellimonas caecigallum</name>
    <dbReference type="NCBI Taxonomy" id="2592333"/>
    <lineage>
        <taxon>Bacteria</taxon>
        <taxon>Bacillati</taxon>
        <taxon>Bacillota</taxon>
        <taxon>Clostridia</taxon>
        <taxon>Lachnospirales</taxon>
        <taxon>Lachnospiraceae</taxon>
        <taxon>Sellimonas</taxon>
    </lineage>
</organism>
<comment type="caution">
    <text evidence="2">The sequence shown here is derived from an EMBL/GenBank/DDBJ whole genome shotgun (WGS) entry which is preliminary data.</text>
</comment>
<reference evidence="2 3" key="1">
    <citation type="journal article" date="2020" name="New Microbes New Infect">
        <title>Sellimonas caecigallum sp. nov., description and genome sequence of a new member of the Sellimonas genus isolated from the cecum of feral chicken.</title>
        <authorList>
            <person name="Wongkuna S."/>
            <person name="Ghimire S."/>
            <person name="Antony L."/>
            <person name="Chankhamhaengdecha S."/>
            <person name="Janvilisri T."/>
            <person name="Scaria J."/>
        </authorList>
    </citation>
    <scope>NUCLEOTIDE SEQUENCE [LARGE SCALE GENOMIC DNA]</scope>
    <source>
        <strain evidence="2 3">SW451</strain>
    </source>
</reference>
<evidence type="ECO:0000256" key="1">
    <source>
        <dbReference type="SAM" id="Phobius"/>
    </source>
</evidence>
<name>A0ABS7L8B0_9FIRM</name>
<feature type="transmembrane region" description="Helical" evidence="1">
    <location>
        <begin position="12"/>
        <end position="31"/>
    </location>
</feature>
<feature type="transmembrane region" description="Helical" evidence="1">
    <location>
        <begin position="107"/>
        <end position="124"/>
    </location>
</feature>
<dbReference type="RefSeq" id="WP_221920003.1">
    <property type="nucleotide sequence ID" value="NZ_CP173660.1"/>
</dbReference>
<keyword evidence="3" id="KW-1185">Reference proteome</keyword>
<dbReference type="Proteomes" id="UP000779049">
    <property type="component" value="Unassembled WGS sequence"/>
</dbReference>
<sequence length="244" mass="28562">MYTNIIIKVIEYNSLTILAFNILAIVCNYLYGKAKHRKKGKKVRIISLFMGIAFFTIVCNSIGYELGRRQTINLILVFNLLCILAIILTAGIYIGAEKDAKYGVMRFFGTFMCGYMICRIIFYIMNRQSISVIISSLALIIFGLYRIYFMTEESLILRFRKYRKELHEEMEEFDKELEEKAQKRIETMPDYNESNKKAKDEIDCGFTYDGEFVFVTKAFVDVYMSPDGRYFKRGFGGKLYEVFK</sequence>
<protein>
    <recommendedName>
        <fullName evidence="4">DUF4956 domain-containing protein</fullName>
    </recommendedName>
</protein>
<dbReference type="EMBL" id="VIRV01000014">
    <property type="protein sequence ID" value="MBY0759339.1"/>
    <property type="molecule type" value="Genomic_DNA"/>
</dbReference>
<feature type="transmembrane region" description="Helical" evidence="1">
    <location>
        <begin position="130"/>
        <end position="149"/>
    </location>
</feature>